<gene>
    <name evidence="9" type="ORF">UFOPK4173_00648</name>
</gene>
<keyword evidence="4" id="KW-0378">Hydrolase</keyword>
<dbReference type="GO" id="GO:0005829">
    <property type="term" value="C:cytosol"/>
    <property type="evidence" value="ECO:0007669"/>
    <property type="project" value="TreeGrafter"/>
</dbReference>
<evidence type="ECO:0000256" key="4">
    <source>
        <dbReference type="ARBA" id="ARBA00022801"/>
    </source>
</evidence>
<dbReference type="CDD" id="cd12252">
    <property type="entry name" value="RRM_DbpA"/>
    <property type="match status" value="1"/>
</dbReference>
<dbReference type="GO" id="GO:0009409">
    <property type="term" value="P:response to cold"/>
    <property type="evidence" value="ECO:0007669"/>
    <property type="project" value="TreeGrafter"/>
</dbReference>
<dbReference type="GO" id="GO:0033592">
    <property type="term" value="F:RNA strand annealing activity"/>
    <property type="evidence" value="ECO:0007669"/>
    <property type="project" value="TreeGrafter"/>
</dbReference>
<evidence type="ECO:0000256" key="2">
    <source>
        <dbReference type="ARBA" id="ARBA00022490"/>
    </source>
</evidence>
<evidence type="ECO:0000256" key="5">
    <source>
        <dbReference type="ARBA" id="ARBA00022806"/>
    </source>
</evidence>
<evidence type="ECO:0000259" key="8">
    <source>
        <dbReference type="PROSITE" id="PS51194"/>
    </source>
</evidence>
<organism evidence="9">
    <name type="scientific">freshwater metagenome</name>
    <dbReference type="NCBI Taxonomy" id="449393"/>
    <lineage>
        <taxon>unclassified sequences</taxon>
        <taxon>metagenomes</taxon>
        <taxon>ecological metagenomes</taxon>
    </lineage>
</organism>
<feature type="domain" description="Helicase C-terminal" evidence="8">
    <location>
        <begin position="1"/>
        <end position="64"/>
    </location>
</feature>
<dbReference type="PROSITE" id="PS51194">
    <property type="entry name" value="HELICASE_CTER"/>
    <property type="match status" value="1"/>
</dbReference>
<dbReference type="InterPro" id="IPR027417">
    <property type="entry name" value="P-loop_NTPase"/>
</dbReference>
<evidence type="ECO:0000256" key="3">
    <source>
        <dbReference type="ARBA" id="ARBA00022741"/>
    </source>
</evidence>
<evidence type="ECO:0000313" key="9">
    <source>
        <dbReference type="EMBL" id="CAB5031343.1"/>
    </source>
</evidence>
<proteinExistence type="predicted"/>
<dbReference type="InterPro" id="IPR050547">
    <property type="entry name" value="DEAD_box_RNA_helicases"/>
</dbReference>
<evidence type="ECO:0000256" key="6">
    <source>
        <dbReference type="ARBA" id="ARBA00022840"/>
    </source>
</evidence>
<dbReference type="EC" id="3.6.4.13" evidence="1"/>
<accession>A0A6J7RQX7</accession>
<dbReference type="InterPro" id="IPR012677">
    <property type="entry name" value="Nucleotide-bd_a/b_plait_sf"/>
</dbReference>
<dbReference type="SUPFAM" id="SSF52540">
    <property type="entry name" value="P-loop containing nucleoside triphosphate hydrolases"/>
    <property type="match status" value="1"/>
</dbReference>
<dbReference type="PANTHER" id="PTHR47963:SF8">
    <property type="entry name" value="ATP-DEPENDENT RNA HELICASE DEAD"/>
    <property type="match status" value="1"/>
</dbReference>
<dbReference type="InterPro" id="IPR001650">
    <property type="entry name" value="Helicase_C-like"/>
</dbReference>
<dbReference type="Pfam" id="PF25399">
    <property type="entry name" value="DeaD_dimer"/>
    <property type="match status" value="1"/>
</dbReference>
<protein>
    <recommendedName>
        <fullName evidence="1">RNA helicase</fullName>
        <ecNumber evidence="1">3.6.4.13</ecNumber>
    </recommendedName>
</protein>
<evidence type="ECO:0000256" key="1">
    <source>
        <dbReference type="ARBA" id="ARBA00012552"/>
    </source>
</evidence>
<dbReference type="Pfam" id="PF03880">
    <property type="entry name" value="DbpA"/>
    <property type="match status" value="1"/>
</dbReference>
<dbReference type="Gene3D" id="3.40.50.300">
    <property type="entry name" value="P-loop containing nucleotide triphosphate hydrolases"/>
    <property type="match status" value="1"/>
</dbReference>
<reference evidence="9" key="1">
    <citation type="submission" date="2020-05" db="EMBL/GenBank/DDBJ databases">
        <authorList>
            <person name="Chiriac C."/>
            <person name="Salcher M."/>
            <person name="Ghai R."/>
            <person name="Kavagutti S V."/>
        </authorList>
    </citation>
    <scope>NUCLEOTIDE SEQUENCE</scope>
</reference>
<evidence type="ECO:0000256" key="7">
    <source>
        <dbReference type="SAM" id="MobiDB-lite"/>
    </source>
</evidence>
<feature type="region of interest" description="Disordered" evidence="7">
    <location>
        <begin position="121"/>
        <end position="163"/>
    </location>
</feature>
<keyword evidence="3" id="KW-0547">Nucleotide-binding</keyword>
<dbReference type="GO" id="GO:0005840">
    <property type="term" value="C:ribosome"/>
    <property type="evidence" value="ECO:0007669"/>
    <property type="project" value="TreeGrafter"/>
</dbReference>
<name>A0A6J7RQX7_9ZZZZ</name>
<keyword evidence="6" id="KW-0067">ATP-binding</keyword>
<dbReference type="Gene3D" id="3.30.70.330">
    <property type="match status" value="1"/>
</dbReference>
<dbReference type="GO" id="GO:0003724">
    <property type="term" value="F:RNA helicase activity"/>
    <property type="evidence" value="ECO:0007669"/>
    <property type="project" value="UniProtKB-EC"/>
</dbReference>
<keyword evidence="5" id="KW-0347">Helicase</keyword>
<dbReference type="PANTHER" id="PTHR47963">
    <property type="entry name" value="DEAD-BOX ATP-DEPENDENT RNA HELICASE 47, MITOCHONDRIAL"/>
    <property type="match status" value="1"/>
</dbReference>
<dbReference type="GO" id="GO:0016787">
    <property type="term" value="F:hydrolase activity"/>
    <property type="evidence" value="ECO:0007669"/>
    <property type="project" value="UniProtKB-KW"/>
</dbReference>
<dbReference type="InterPro" id="IPR005580">
    <property type="entry name" value="DbpA/CsdA_RNA-bd_dom"/>
</dbReference>
<dbReference type="AlphaFoldDB" id="A0A6J7RQX7"/>
<keyword evidence="2" id="KW-0963">Cytoplasm</keyword>
<dbReference type="EMBL" id="CAFBPW010000053">
    <property type="protein sequence ID" value="CAB5031343.1"/>
    <property type="molecule type" value="Genomic_DNA"/>
</dbReference>
<dbReference type="GO" id="GO:0005524">
    <property type="term" value="F:ATP binding"/>
    <property type="evidence" value="ECO:0007669"/>
    <property type="project" value="UniProtKB-KW"/>
</dbReference>
<sequence length="245" mass="27080">MVNYDVPSAPEAYVHRIGRVGRAGREGIAITLAEPREQRLLKNIERVTGSPISIEKVPTVEDLRNRRMELTMATLRETLQSEDLDRFRTVVESLSEDSDLFQIALAAVKLAHEATVGSEDIEEIPEVASRPSRNAKDSTKRGPHAKKGSPNQKGSRRSEGSAGMTRLYFGAGRATGIRPKDLVGAIANETKLSGKDIGSIEIQDRFSLVEVPESAVDEVLWAMKRTTLKGKKTKVRRERFDSPSD</sequence>
<dbReference type="InterPro" id="IPR057325">
    <property type="entry name" value="DeaD_dimer"/>
</dbReference>